<dbReference type="Proteomes" id="UP000622317">
    <property type="component" value="Unassembled WGS sequence"/>
</dbReference>
<evidence type="ECO:0000256" key="1">
    <source>
        <dbReference type="PROSITE-ProRule" id="PRU00339"/>
    </source>
</evidence>
<proteinExistence type="predicted"/>
<dbReference type="SUPFAM" id="SSF48452">
    <property type="entry name" value="TPR-like"/>
    <property type="match status" value="1"/>
</dbReference>
<feature type="repeat" description="TPR" evidence="1">
    <location>
        <begin position="43"/>
        <end position="76"/>
    </location>
</feature>
<evidence type="ECO:0000313" key="3">
    <source>
        <dbReference type="Proteomes" id="UP000622317"/>
    </source>
</evidence>
<dbReference type="EMBL" id="JACYFG010000036">
    <property type="protein sequence ID" value="MBD5780330.1"/>
    <property type="molecule type" value="Genomic_DNA"/>
</dbReference>
<keyword evidence="3" id="KW-1185">Reference proteome</keyword>
<evidence type="ECO:0000313" key="2">
    <source>
        <dbReference type="EMBL" id="MBD5780330.1"/>
    </source>
</evidence>
<sequence>MGEFQKAPISNIVEDATFDFTMGDAETGIAKLQAALAESPDAFEAWHALCEIFYSEKRYDEALEAAEKAHGLRPDDLYVNTSLSRIWLEKGSKEKAEHFGAQARMASWKDQIQNPDAHADQADLS</sequence>
<organism evidence="2 3">
    <name type="scientific">Pelagicoccus enzymogenes</name>
    <dbReference type="NCBI Taxonomy" id="2773457"/>
    <lineage>
        <taxon>Bacteria</taxon>
        <taxon>Pseudomonadati</taxon>
        <taxon>Verrucomicrobiota</taxon>
        <taxon>Opitutia</taxon>
        <taxon>Puniceicoccales</taxon>
        <taxon>Pelagicoccaceae</taxon>
        <taxon>Pelagicoccus</taxon>
    </lineage>
</organism>
<dbReference type="PROSITE" id="PS50005">
    <property type="entry name" value="TPR"/>
    <property type="match status" value="1"/>
</dbReference>
<name>A0A927IIB8_9BACT</name>
<accession>A0A927IIB8</accession>
<comment type="caution">
    <text evidence="2">The sequence shown here is derived from an EMBL/GenBank/DDBJ whole genome shotgun (WGS) entry which is preliminary data.</text>
</comment>
<keyword evidence="1" id="KW-0802">TPR repeat</keyword>
<dbReference type="Gene3D" id="1.25.40.10">
    <property type="entry name" value="Tetratricopeptide repeat domain"/>
    <property type="match status" value="1"/>
</dbReference>
<dbReference type="InterPro" id="IPR011990">
    <property type="entry name" value="TPR-like_helical_dom_sf"/>
</dbReference>
<reference evidence="2" key="1">
    <citation type="submission" date="2020-09" db="EMBL/GenBank/DDBJ databases">
        <title>Pelagicoccus enzymogenes sp. nov. with an EPS production, isolated from marine sediment.</title>
        <authorList>
            <person name="Feng X."/>
        </authorList>
    </citation>
    <scope>NUCLEOTIDE SEQUENCE</scope>
    <source>
        <strain evidence="2">NFK12</strain>
    </source>
</reference>
<gene>
    <name evidence="2" type="ORF">IEN85_12585</name>
</gene>
<protein>
    <submittedName>
        <fullName evidence="2">Tetratricopeptide repeat protein</fullName>
    </submittedName>
</protein>
<dbReference type="RefSeq" id="WP_191617438.1">
    <property type="nucleotide sequence ID" value="NZ_JACYFG010000036.1"/>
</dbReference>
<dbReference type="InterPro" id="IPR019734">
    <property type="entry name" value="TPR_rpt"/>
</dbReference>
<dbReference type="AlphaFoldDB" id="A0A927IIB8"/>
<dbReference type="Pfam" id="PF14559">
    <property type="entry name" value="TPR_19"/>
    <property type="match status" value="1"/>
</dbReference>